<comment type="subcellular location">
    <subcellularLocation>
        <location evidence="2">Cell membrane</location>
    </subcellularLocation>
    <subcellularLocation>
        <location evidence="1">Membrane</location>
        <topology evidence="1">Single-pass membrane protein</topology>
    </subcellularLocation>
</comment>
<keyword evidence="9" id="KW-0472">Membrane</keyword>
<keyword evidence="6" id="KW-0573">Peptidoglycan synthesis</keyword>
<evidence type="ECO:0000256" key="2">
    <source>
        <dbReference type="ARBA" id="ARBA00004236"/>
    </source>
</evidence>
<organism evidence="11 12">
    <name type="scientific">Syntrophaceticus schinkii</name>
    <dbReference type="NCBI Taxonomy" id="499207"/>
    <lineage>
        <taxon>Bacteria</taxon>
        <taxon>Bacillati</taxon>
        <taxon>Bacillota</taxon>
        <taxon>Clostridia</taxon>
        <taxon>Thermoanaerobacterales</taxon>
        <taxon>Thermoanaerobacterales Family III. Incertae Sedis</taxon>
        <taxon>Syntrophaceticus</taxon>
    </lineage>
</organism>
<dbReference type="GO" id="GO:0071972">
    <property type="term" value="F:peptidoglycan L,D-transpeptidase activity"/>
    <property type="evidence" value="ECO:0007669"/>
    <property type="project" value="TreeGrafter"/>
</dbReference>
<evidence type="ECO:0000256" key="3">
    <source>
        <dbReference type="ARBA" id="ARBA00022475"/>
    </source>
</evidence>
<protein>
    <recommendedName>
        <fullName evidence="10">Penicillin-binding protein dimerisation domain-containing protein</fullName>
    </recommendedName>
</protein>
<dbReference type="GO" id="GO:0009252">
    <property type="term" value="P:peptidoglycan biosynthetic process"/>
    <property type="evidence" value="ECO:0007669"/>
    <property type="project" value="UniProtKB-KW"/>
</dbReference>
<evidence type="ECO:0000313" key="11">
    <source>
        <dbReference type="EMBL" id="CEO89344.1"/>
    </source>
</evidence>
<keyword evidence="8" id="KW-0961">Cell wall biogenesis/degradation</keyword>
<evidence type="ECO:0000313" key="12">
    <source>
        <dbReference type="Proteomes" id="UP000046155"/>
    </source>
</evidence>
<evidence type="ECO:0000256" key="6">
    <source>
        <dbReference type="ARBA" id="ARBA00022984"/>
    </source>
</evidence>
<keyword evidence="4 9" id="KW-0812">Transmembrane</keyword>
<evidence type="ECO:0000256" key="9">
    <source>
        <dbReference type="SAM" id="Phobius"/>
    </source>
</evidence>
<gene>
    <name evidence="11" type="ORF">SSCH_450017</name>
</gene>
<keyword evidence="12" id="KW-1185">Reference proteome</keyword>
<dbReference type="RefSeq" id="WP_052835544.1">
    <property type="nucleotide sequence ID" value="NZ_CDRZ01000242.1"/>
</dbReference>
<feature type="transmembrane region" description="Helical" evidence="9">
    <location>
        <begin position="12"/>
        <end position="34"/>
    </location>
</feature>
<evidence type="ECO:0000256" key="7">
    <source>
        <dbReference type="ARBA" id="ARBA00022989"/>
    </source>
</evidence>
<dbReference type="SUPFAM" id="SSF56519">
    <property type="entry name" value="Penicillin binding protein dimerisation domain"/>
    <property type="match status" value="1"/>
</dbReference>
<feature type="domain" description="Penicillin-binding protein dimerisation" evidence="10">
    <location>
        <begin position="53"/>
        <end position="100"/>
    </location>
</feature>
<proteinExistence type="predicted"/>
<dbReference type="InterPro" id="IPR050515">
    <property type="entry name" value="Beta-lactam/transpept"/>
</dbReference>
<dbReference type="GO" id="GO:0008360">
    <property type="term" value="P:regulation of cell shape"/>
    <property type="evidence" value="ECO:0007669"/>
    <property type="project" value="UniProtKB-KW"/>
</dbReference>
<dbReference type="PANTHER" id="PTHR30627">
    <property type="entry name" value="PEPTIDOGLYCAN D,D-TRANSPEPTIDASE"/>
    <property type="match status" value="1"/>
</dbReference>
<dbReference type="Proteomes" id="UP000046155">
    <property type="component" value="Unassembled WGS sequence"/>
</dbReference>
<evidence type="ECO:0000256" key="5">
    <source>
        <dbReference type="ARBA" id="ARBA00022960"/>
    </source>
</evidence>
<name>A0A0B7MFG6_9FIRM</name>
<sequence>MDDKKLRKKYKFFQWFTVLLFCILIMRLVTLQLLETSIYRTKAEQNQFRLLPIHAPRGDITDCNGKVLAANKIVNTVSLVRQQTGTEAMEQTIENLAMLLK</sequence>
<reference evidence="12" key="1">
    <citation type="submission" date="2015-01" db="EMBL/GenBank/DDBJ databases">
        <authorList>
            <person name="Manzoor Shahid"/>
            <person name="Zubair Saima"/>
        </authorList>
    </citation>
    <scope>NUCLEOTIDE SEQUENCE [LARGE SCALE GENOMIC DNA]</scope>
    <source>
        <strain evidence="12">Sp3</strain>
    </source>
</reference>
<dbReference type="GO" id="GO:0008658">
    <property type="term" value="F:penicillin binding"/>
    <property type="evidence" value="ECO:0007669"/>
    <property type="project" value="InterPro"/>
</dbReference>
<evidence type="ECO:0000256" key="1">
    <source>
        <dbReference type="ARBA" id="ARBA00004167"/>
    </source>
</evidence>
<evidence type="ECO:0000256" key="4">
    <source>
        <dbReference type="ARBA" id="ARBA00022692"/>
    </source>
</evidence>
<evidence type="ECO:0000256" key="8">
    <source>
        <dbReference type="ARBA" id="ARBA00023316"/>
    </source>
</evidence>
<dbReference type="GO" id="GO:0005886">
    <property type="term" value="C:plasma membrane"/>
    <property type="evidence" value="ECO:0007669"/>
    <property type="project" value="UniProtKB-SubCell"/>
</dbReference>
<dbReference type="PANTHER" id="PTHR30627:SF2">
    <property type="entry name" value="PEPTIDOGLYCAN D,D-TRANSPEPTIDASE MRDA"/>
    <property type="match status" value="1"/>
</dbReference>
<accession>A0A0B7MFG6</accession>
<dbReference type="Pfam" id="PF03717">
    <property type="entry name" value="PBP_dimer"/>
    <property type="match status" value="1"/>
</dbReference>
<evidence type="ECO:0000259" key="10">
    <source>
        <dbReference type="Pfam" id="PF03717"/>
    </source>
</evidence>
<dbReference type="AlphaFoldDB" id="A0A0B7MFG6"/>
<dbReference type="InterPro" id="IPR005311">
    <property type="entry name" value="PBP_dimer"/>
</dbReference>
<keyword evidence="5" id="KW-0133">Cell shape</keyword>
<dbReference type="Gene3D" id="3.90.1310.10">
    <property type="entry name" value="Penicillin-binding protein 2a (Domain 2)"/>
    <property type="match status" value="1"/>
</dbReference>
<dbReference type="InterPro" id="IPR036138">
    <property type="entry name" value="PBP_dimer_sf"/>
</dbReference>
<dbReference type="EMBL" id="CDRZ01000242">
    <property type="protein sequence ID" value="CEO89344.1"/>
    <property type="molecule type" value="Genomic_DNA"/>
</dbReference>
<keyword evidence="3" id="KW-1003">Cell membrane</keyword>
<dbReference type="OrthoDB" id="9804124at2"/>
<dbReference type="Gene3D" id="1.10.10.1230">
    <property type="entry name" value="Penicillin-binding protein, N-terminal non-catalytic domain, head sub-domain"/>
    <property type="match status" value="1"/>
</dbReference>
<keyword evidence="7 9" id="KW-1133">Transmembrane helix</keyword>
<dbReference type="GO" id="GO:0071555">
    <property type="term" value="P:cell wall organization"/>
    <property type="evidence" value="ECO:0007669"/>
    <property type="project" value="UniProtKB-KW"/>
</dbReference>